<reference evidence="2" key="1">
    <citation type="submission" date="2023-10" db="EMBL/GenBank/DDBJ databases">
        <authorList>
            <person name="Chen Y."/>
            <person name="Shah S."/>
            <person name="Dougan E. K."/>
            <person name="Thang M."/>
            <person name="Chan C."/>
        </authorList>
    </citation>
    <scope>NUCLEOTIDE SEQUENCE [LARGE SCALE GENOMIC DNA]</scope>
</reference>
<feature type="region of interest" description="Disordered" evidence="1">
    <location>
        <begin position="199"/>
        <end position="235"/>
    </location>
</feature>
<comment type="caution">
    <text evidence="2">The sequence shown here is derived from an EMBL/GenBank/DDBJ whole genome shotgun (WGS) entry which is preliminary data.</text>
</comment>
<name>A0ABN9UT59_9DINO</name>
<keyword evidence="3" id="KW-1185">Reference proteome</keyword>
<gene>
    <name evidence="2" type="ORF">PCOR1329_LOCUS51422</name>
</gene>
<proteinExistence type="predicted"/>
<dbReference type="EMBL" id="CAUYUJ010016238">
    <property type="protein sequence ID" value="CAK0863226.1"/>
    <property type="molecule type" value="Genomic_DNA"/>
</dbReference>
<evidence type="ECO:0000256" key="1">
    <source>
        <dbReference type="SAM" id="MobiDB-lite"/>
    </source>
</evidence>
<dbReference type="Proteomes" id="UP001189429">
    <property type="component" value="Unassembled WGS sequence"/>
</dbReference>
<accession>A0ABN9UT59</accession>
<sequence length="235" mass="24069">MSARAPFAGRARLSRPGGPAPPRTVAAASLGVSPSASGIGTAPRLLSPRMARRSRPRGRLALWALGACCAAPPTAAPRPRPQACWVPSGAAPAPRRSALSVLVGAAAGTAGRPRALADESCEAVCSQECAKEPNTAMRRACGEECAAACGSDDTSGGLGRPGFGGLEAQAEALIKKNVLDPLVNTRRLPQLCVHVPRPRQGEAGEECEGRGALHEGDGERGHSSSPRECHPGRQT</sequence>
<feature type="region of interest" description="Disordered" evidence="1">
    <location>
        <begin position="1"/>
        <end position="26"/>
    </location>
</feature>
<evidence type="ECO:0000313" key="2">
    <source>
        <dbReference type="EMBL" id="CAK0863226.1"/>
    </source>
</evidence>
<protein>
    <submittedName>
        <fullName evidence="2">Uncharacterized protein</fullName>
    </submittedName>
</protein>
<organism evidence="2 3">
    <name type="scientific">Prorocentrum cordatum</name>
    <dbReference type="NCBI Taxonomy" id="2364126"/>
    <lineage>
        <taxon>Eukaryota</taxon>
        <taxon>Sar</taxon>
        <taxon>Alveolata</taxon>
        <taxon>Dinophyceae</taxon>
        <taxon>Prorocentrales</taxon>
        <taxon>Prorocentraceae</taxon>
        <taxon>Prorocentrum</taxon>
    </lineage>
</organism>
<evidence type="ECO:0000313" key="3">
    <source>
        <dbReference type="Proteomes" id="UP001189429"/>
    </source>
</evidence>